<dbReference type="Proteomes" id="UP000254101">
    <property type="component" value="Unassembled WGS sequence"/>
</dbReference>
<reference evidence="1 2" key="1">
    <citation type="submission" date="2018-07" db="EMBL/GenBank/DDBJ databases">
        <title>Erythrobacter nanhaiensis sp. nov., a novel member of the genus Erythrobacter isolated from the South China Sea.</title>
        <authorList>
            <person name="Chen X."/>
            <person name="Liu J."/>
        </authorList>
    </citation>
    <scope>NUCLEOTIDE SEQUENCE [LARGE SCALE GENOMIC DNA]</scope>
    <source>
        <strain evidence="1 2">S-5</strain>
    </source>
</reference>
<organism evidence="1 2">
    <name type="scientific">Alteriqipengyuania lutimaris</name>
    <dbReference type="NCBI Taxonomy" id="1538146"/>
    <lineage>
        <taxon>Bacteria</taxon>
        <taxon>Pseudomonadati</taxon>
        <taxon>Pseudomonadota</taxon>
        <taxon>Alphaproteobacteria</taxon>
        <taxon>Sphingomonadales</taxon>
        <taxon>Erythrobacteraceae</taxon>
        <taxon>Alteriqipengyuania</taxon>
    </lineage>
</organism>
<accession>A0A395LIH1</accession>
<dbReference type="EMBL" id="QRBB01000001">
    <property type="protein sequence ID" value="RDS76465.1"/>
    <property type="molecule type" value="Genomic_DNA"/>
</dbReference>
<dbReference type="AlphaFoldDB" id="A0A395LIH1"/>
<evidence type="ECO:0000313" key="2">
    <source>
        <dbReference type="Proteomes" id="UP000254101"/>
    </source>
</evidence>
<comment type="caution">
    <text evidence="1">The sequence shown here is derived from an EMBL/GenBank/DDBJ whole genome shotgun (WGS) entry which is preliminary data.</text>
</comment>
<keyword evidence="2" id="KW-1185">Reference proteome</keyword>
<protein>
    <submittedName>
        <fullName evidence="1">Uncharacterized protein</fullName>
    </submittedName>
</protein>
<name>A0A395LIH1_9SPHN</name>
<proteinExistence type="predicted"/>
<sequence>MPDLVVKLALQLRLAGREWDKKFQPELTRLTTLTLDGLALRHEIDIRSAVKDALRSGDQRVAKLR</sequence>
<gene>
    <name evidence="1" type="ORF">DL238_01800</name>
</gene>
<evidence type="ECO:0000313" key="1">
    <source>
        <dbReference type="EMBL" id="RDS76465.1"/>
    </source>
</evidence>